<keyword evidence="12" id="KW-1185">Reference proteome</keyword>
<evidence type="ECO:0000256" key="8">
    <source>
        <dbReference type="ARBA" id="ARBA00022927"/>
    </source>
</evidence>
<evidence type="ECO:0000256" key="10">
    <source>
        <dbReference type="ARBA" id="ARBA00030772"/>
    </source>
</evidence>
<keyword evidence="6" id="KW-0997">Cell inner membrane</keyword>
<evidence type="ECO:0000256" key="4">
    <source>
        <dbReference type="ARBA" id="ARBA00022448"/>
    </source>
</evidence>
<dbReference type="Proteomes" id="UP000034071">
    <property type="component" value="Chromosome"/>
</dbReference>
<reference evidence="11 12" key="1">
    <citation type="submission" date="2015-02" db="EMBL/GenBank/DDBJ databases">
        <title>Complete genome sequence of Kangiella geojedonensis strain YCS-5T.</title>
        <authorList>
            <person name="Kim K.M."/>
        </authorList>
    </citation>
    <scope>NUCLEOTIDE SEQUENCE [LARGE SCALE GENOMIC DNA]</scope>
    <source>
        <strain evidence="11 12">YCS-5</strain>
    </source>
</reference>
<dbReference type="GO" id="GO:0015628">
    <property type="term" value="P:protein secretion by the type II secretion system"/>
    <property type="evidence" value="ECO:0007669"/>
    <property type="project" value="InterPro"/>
</dbReference>
<comment type="subcellular location">
    <subcellularLocation>
        <location evidence="1">Cell inner membrane</location>
    </subcellularLocation>
</comment>
<dbReference type="KEGG" id="kge:TQ33_0274"/>
<proteinExistence type="inferred from homology"/>
<comment type="similarity">
    <text evidence="2">Belongs to the GSP N family.</text>
</comment>
<keyword evidence="8" id="KW-0653">Protein transport</keyword>
<dbReference type="GO" id="GO:0015627">
    <property type="term" value="C:type II protein secretion system complex"/>
    <property type="evidence" value="ECO:0007669"/>
    <property type="project" value="InterPro"/>
</dbReference>
<keyword evidence="7" id="KW-0812">Transmembrane</keyword>
<gene>
    <name evidence="11" type="ORF">TQ33_0274</name>
</gene>
<evidence type="ECO:0000256" key="3">
    <source>
        <dbReference type="ARBA" id="ARBA00021563"/>
    </source>
</evidence>
<dbReference type="OrthoDB" id="6193303at2"/>
<dbReference type="EMBL" id="CP010975">
    <property type="protein sequence ID" value="AKE51263.1"/>
    <property type="molecule type" value="Genomic_DNA"/>
</dbReference>
<dbReference type="STRING" id="914150.TQ33_0274"/>
<protein>
    <recommendedName>
        <fullName evidence="3">Type II secretion system protein N</fullName>
    </recommendedName>
    <alternativeName>
        <fullName evidence="10">General secretion pathway protein N</fullName>
    </alternativeName>
</protein>
<sequence length="250" mass="27776">MKKIIVGAVIALILFIAILLMLAPARVATPWITDAVPELYLTNVSGSIWSSHIEQAKYRNLTINNIELQPSAIALLWGALETSINIQDPKISLEAEAVLSRNNYSVKNANFDVDTAYVASLIKVPIDGLSGRVNGQVSILDYSKKSLKQLSGEGQWNNAVILYPNNNLDIGNVSFKLSKSGQLDNAARIDIMDNQGVLDLKGFIEVGLNKQFRMNIHATNQLPAHLKNWLTRWGRQDGNRIYLEWQGRLP</sequence>
<evidence type="ECO:0000313" key="12">
    <source>
        <dbReference type="Proteomes" id="UP000034071"/>
    </source>
</evidence>
<accession>A0A0F6RB47</accession>
<evidence type="ECO:0000313" key="11">
    <source>
        <dbReference type="EMBL" id="AKE51263.1"/>
    </source>
</evidence>
<name>A0A0F6RB47_9GAMM</name>
<keyword evidence="9" id="KW-0472">Membrane</keyword>
<dbReference type="AlphaFoldDB" id="A0A0F6RB47"/>
<evidence type="ECO:0000256" key="9">
    <source>
        <dbReference type="ARBA" id="ARBA00023136"/>
    </source>
</evidence>
<organism evidence="11 12">
    <name type="scientific">Kangiella geojedonensis</name>
    <dbReference type="NCBI Taxonomy" id="914150"/>
    <lineage>
        <taxon>Bacteria</taxon>
        <taxon>Pseudomonadati</taxon>
        <taxon>Pseudomonadota</taxon>
        <taxon>Gammaproteobacteria</taxon>
        <taxon>Kangiellales</taxon>
        <taxon>Kangiellaceae</taxon>
        <taxon>Kangiella</taxon>
    </lineage>
</organism>
<evidence type="ECO:0000256" key="7">
    <source>
        <dbReference type="ARBA" id="ARBA00022692"/>
    </source>
</evidence>
<keyword evidence="4" id="KW-0813">Transport</keyword>
<evidence type="ECO:0000256" key="6">
    <source>
        <dbReference type="ARBA" id="ARBA00022519"/>
    </source>
</evidence>
<dbReference type="RefSeq" id="WP_084616893.1">
    <property type="nucleotide sequence ID" value="NZ_CP010975.1"/>
</dbReference>
<evidence type="ECO:0000256" key="1">
    <source>
        <dbReference type="ARBA" id="ARBA00004533"/>
    </source>
</evidence>
<dbReference type="Pfam" id="PF01203">
    <property type="entry name" value="T2SSN"/>
    <property type="match status" value="1"/>
</dbReference>
<dbReference type="InterPro" id="IPR022792">
    <property type="entry name" value="T2SS_protein-GspN"/>
</dbReference>
<evidence type="ECO:0000256" key="5">
    <source>
        <dbReference type="ARBA" id="ARBA00022475"/>
    </source>
</evidence>
<dbReference type="HOGENOM" id="CLU_1118990_0_0_6"/>
<keyword evidence="5" id="KW-1003">Cell membrane</keyword>
<evidence type="ECO:0000256" key="2">
    <source>
        <dbReference type="ARBA" id="ARBA00007208"/>
    </source>
</evidence>
<dbReference type="GO" id="GO:0005886">
    <property type="term" value="C:plasma membrane"/>
    <property type="evidence" value="ECO:0007669"/>
    <property type="project" value="UniProtKB-SubCell"/>
</dbReference>